<protein>
    <submittedName>
        <fullName evidence="1">Uncharacterized protein</fullName>
    </submittedName>
</protein>
<gene>
    <name evidence="1" type="ORF">EGYM00163_LOCUS15223</name>
</gene>
<sequence length="120" mass="13753">MFCCLAFIQQGIAVADLFDDDDTPNPRLLTKFGCTLVEFYRQEQVKGLTISGCIIPSVWMRACGKAGSSQKLLEYRPPSIENQQGWKPFWDSTLPSLLRHFVYQSLWYKLKVGRVAMLDE</sequence>
<dbReference type="AlphaFoldDB" id="A0A7S4FNF9"/>
<accession>A0A7S4FNF9</accession>
<organism evidence="1">
    <name type="scientific">Eutreptiella gymnastica</name>
    <dbReference type="NCBI Taxonomy" id="73025"/>
    <lineage>
        <taxon>Eukaryota</taxon>
        <taxon>Discoba</taxon>
        <taxon>Euglenozoa</taxon>
        <taxon>Euglenida</taxon>
        <taxon>Spirocuta</taxon>
        <taxon>Euglenophyceae</taxon>
        <taxon>Eutreptiales</taxon>
        <taxon>Eutreptiaceae</taxon>
        <taxon>Eutreptiella</taxon>
    </lineage>
</organism>
<reference evidence="1" key="1">
    <citation type="submission" date="2021-01" db="EMBL/GenBank/DDBJ databases">
        <authorList>
            <person name="Corre E."/>
            <person name="Pelletier E."/>
            <person name="Niang G."/>
            <person name="Scheremetjew M."/>
            <person name="Finn R."/>
            <person name="Kale V."/>
            <person name="Holt S."/>
            <person name="Cochrane G."/>
            <person name="Meng A."/>
            <person name="Brown T."/>
            <person name="Cohen L."/>
        </authorList>
    </citation>
    <scope>NUCLEOTIDE SEQUENCE</scope>
    <source>
        <strain evidence="1">CCMP1594</strain>
    </source>
</reference>
<evidence type="ECO:0000313" key="1">
    <source>
        <dbReference type="EMBL" id="CAE0804099.1"/>
    </source>
</evidence>
<dbReference type="EMBL" id="HBJA01044079">
    <property type="protein sequence ID" value="CAE0804099.1"/>
    <property type="molecule type" value="Transcribed_RNA"/>
</dbReference>
<proteinExistence type="predicted"/>
<name>A0A7S4FNF9_9EUGL</name>